<comment type="caution">
    <text evidence="4">The sequence shown here is derived from an EMBL/GenBank/DDBJ whole genome shotgun (WGS) entry which is preliminary data.</text>
</comment>
<dbReference type="Proteomes" id="UP000052232">
    <property type="component" value="Unassembled WGS sequence"/>
</dbReference>
<protein>
    <submittedName>
        <fullName evidence="4">Conjugal transfer protein TraA</fullName>
    </submittedName>
</protein>
<gene>
    <name evidence="4" type="ORF">V473_12235</name>
</gene>
<dbReference type="RefSeq" id="WP_066609378.1">
    <property type="nucleotide sequence ID" value="NZ_KQ130448.1"/>
</dbReference>
<sequence>RKQGVEHSELMLPTDAPEWAADRERLWNAAELAETRKNATVAREYEIALPVELSADERRELALGLAREISERHGVAVDVSIHAPGREGDQRNHHAHLLTTTRRLGPEGLGEKTRELDQKQSGEVERWRERWAEMQNRALELANVPDRVDHRSHQRQGIEQEPTVHMGPSATAMERRAEQVAAREGRAYEPVTAVGQHNAGVVERAGLRQYIERGTEWLRDMGQRIAGRLHDVAASLSGAVERDRREAAEVQLAREAQERLAADRARQEAQERQQVRERERVAEKFNTIAGKREAGAHGYGDHNSDWKATPEALRKAVDAYNGANQHTKDLYIEQIQREPKMARAVGQLIGERELILQRDRGMSL</sequence>
<dbReference type="STRING" id="1420583.V473_12235"/>
<organism evidence="4 5">
    <name type="scientific">Sphingobium cupriresistens LL01</name>
    <dbReference type="NCBI Taxonomy" id="1420583"/>
    <lineage>
        <taxon>Bacteria</taxon>
        <taxon>Pseudomonadati</taxon>
        <taxon>Pseudomonadota</taxon>
        <taxon>Alphaproteobacteria</taxon>
        <taxon>Sphingomonadales</taxon>
        <taxon>Sphingomonadaceae</taxon>
        <taxon>Sphingobium</taxon>
    </lineage>
</organism>
<keyword evidence="2" id="KW-0184">Conjugation</keyword>
<comment type="similarity">
    <text evidence="1">Belongs to the MobA/MobL family.</text>
</comment>
<evidence type="ECO:0000313" key="4">
    <source>
        <dbReference type="EMBL" id="KMS50408.1"/>
    </source>
</evidence>
<name>A0A0J7XGX5_9SPHN</name>
<accession>A0A0J7XGX5</accession>
<dbReference type="Gene3D" id="3.30.930.30">
    <property type="match status" value="1"/>
</dbReference>
<dbReference type="Pfam" id="PF03389">
    <property type="entry name" value="MobA_MobL"/>
    <property type="match status" value="1"/>
</dbReference>
<evidence type="ECO:0000256" key="1">
    <source>
        <dbReference type="ARBA" id="ARBA00010873"/>
    </source>
</evidence>
<feature type="domain" description="MobA/MobL protein" evidence="3">
    <location>
        <begin position="1"/>
        <end position="176"/>
    </location>
</feature>
<dbReference type="PATRIC" id="fig|1420583.3.peg.4749"/>
<proteinExistence type="inferred from homology"/>
<evidence type="ECO:0000256" key="2">
    <source>
        <dbReference type="ARBA" id="ARBA00022971"/>
    </source>
</evidence>
<dbReference type="EMBL" id="JACT01000018">
    <property type="protein sequence ID" value="KMS50408.1"/>
    <property type="molecule type" value="Genomic_DNA"/>
</dbReference>
<reference evidence="4 5" key="1">
    <citation type="journal article" date="2015" name="G3 (Bethesda)">
        <title>Insights into Ongoing Evolution of the Hexachlorocyclohexane Catabolic Pathway from Comparative Genomics of Ten Sphingomonadaceae Strains.</title>
        <authorList>
            <person name="Pearce S.L."/>
            <person name="Oakeshott J.G."/>
            <person name="Pandey G."/>
        </authorList>
    </citation>
    <scope>NUCLEOTIDE SEQUENCE [LARGE SCALE GENOMIC DNA]</scope>
    <source>
        <strain evidence="4 5">LL01</strain>
    </source>
</reference>
<evidence type="ECO:0000259" key="3">
    <source>
        <dbReference type="Pfam" id="PF03389"/>
    </source>
</evidence>
<dbReference type="InterPro" id="IPR005053">
    <property type="entry name" value="MobA_MobL"/>
</dbReference>
<evidence type="ECO:0000313" key="5">
    <source>
        <dbReference type="Proteomes" id="UP000052232"/>
    </source>
</evidence>
<keyword evidence="5" id="KW-1185">Reference proteome</keyword>
<dbReference type="AlphaFoldDB" id="A0A0J7XGX5"/>
<feature type="non-terminal residue" evidence="4">
    <location>
        <position position="1"/>
    </location>
</feature>